<dbReference type="PANTHER" id="PTHR12526:SF630">
    <property type="entry name" value="GLYCOSYLTRANSFERASE"/>
    <property type="match status" value="1"/>
</dbReference>
<reference evidence="3 4" key="1">
    <citation type="submission" date="2019-07" db="EMBL/GenBank/DDBJ databases">
        <title>Genome sequencing for Formosa sp. PS13.</title>
        <authorList>
            <person name="Park S.-J."/>
        </authorList>
    </citation>
    <scope>NUCLEOTIDE SEQUENCE [LARGE SCALE GENOMIC DNA]</scope>
    <source>
        <strain evidence="3 4">PS13</strain>
    </source>
</reference>
<dbReference type="CDD" id="cd03811">
    <property type="entry name" value="GT4_GT28_WabH-like"/>
    <property type="match status" value="1"/>
</dbReference>
<dbReference type="Gene3D" id="3.40.50.2000">
    <property type="entry name" value="Glycogen Phosphorylase B"/>
    <property type="match status" value="2"/>
</dbReference>
<keyword evidence="3" id="KW-0808">Transferase</keyword>
<evidence type="ECO:0000259" key="1">
    <source>
        <dbReference type="Pfam" id="PF00534"/>
    </source>
</evidence>
<sequence>MFLNHLVLQSNNKKICILVSSLGKGGAERSTGQLSIMLHELGYDVHVVIILNHVDFEYRGTLLNLGDLKDKDDTLSGKWSRYLMLKRFIKAHNFDWIIDNRSRVNVFKEVFFQKFILKSERKIFVVRSFKLDVYFPKPRWFINVLFSKNAQIVAVSSGIKTEIERVFNFKHIDVIYNPIAENTFLPSIHETQSYILFYGRLDDGVKNISLLLEAYKLSELSNNHIHLMIMGEGKDKAYLKKKVLDLGLDGYVIFKTFVSNPLPIVAQAKYVCLTSRLEGFPRVLLESLSVGVPVVSVDCKSGPNEIIIDGFNGLLVENFNAKAISYAMNRFIFDKPLYETCKKNAKRSVEKFSIKKITNDWKQLLEKM</sequence>
<feature type="domain" description="Glycosyl transferase family 1" evidence="1">
    <location>
        <begin position="188"/>
        <end position="347"/>
    </location>
</feature>
<dbReference type="InterPro" id="IPR028098">
    <property type="entry name" value="Glyco_trans_4-like_N"/>
</dbReference>
<dbReference type="InterPro" id="IPR001296">
    <property type="entry name" value="Glyco_trans_1"/>
</dbReference>
<dbReference type="EMBL" id="CP041637">
    <property type="protein sequence ID" value="QDO92547.1"/>
    <property type="molecule type" value="Genomic_DNA"/>
</dbReference>
<dbReference type="KEGG" id="fop:FNB79_00630"/>
<organism evidence="3 4">
    <name type="scientific">Formosa sediminum</name>
    <dbReference type="NCBI Taxonomy" id="2594004"/>
    <lineage>
        <taxon>Bacteria</taxon>
        <taxon>Pseudomonadati</taxon>
        <taxon>Bacteroidota</taxon>
        <taxon>Flavobacteriia</taxon>
        <taxon>Flavobacteriales</taxon>
        <taxon>Flavobacteriaceae</taxon>
        <taxon>Formosa</taxon>
    </lineage>
</organism>
<evidence type="ECO:0000313" key="3">
    <source>
        <dbReference type="EMBL" id="QDO92547.1"/>
    </source>
</evidence>
<gene>
    <name evidence="3" type="ORF">FNB79_00630</name>
</gene>
<dbReference type="Pfam" id="PF13439">
    <property type="entry name" value="Glyco_transf_4"/>
    <property type="match status" value="1"/>
</dbReference>
<dbReference type="GO" id="GO:0016757">
    <property type="term" value="F:glycosyltransferase activity"/>
    <property type="evidence" value="ECO:0007669"/>
    <property type="project" value="InterPro"/>
</dbReference>
<dbReference type="PANTHER" id="PTHR12526">
    <property type="entry name" value="GLYCOSYLTRANSFERASE"/>
    <property type="match status" value="1"/>
</dbReference>
<dbReference type="OrthoDB" id="798298at2"/>
<protein>
    <submittedName>
        <fullName evidence="3">Glycosyltransferase</fullName>
    </submittedName>
</protein>
<dbReference type="Pfam" id="PF00534">
    <property type="entry name" value="Glycos_transf_1"/>
    <property type="match status" value="1"/>
</dbReference>
<accession>A0A516GM12</accession>
<dbReference type="Proteomes" id="UP000319209">
    <property type="component" value="Chromosome"/>
</dbReference>
<evidence type="ECO:0000313" key="4">
    <source>
        <dbReference type="Proteomes" id="UP000319209"/>
    </source>
</evidence>
<feature type="domain" description="Glycosyltransferase subfamily 4-like N-terminal" evidence="2">
    <location>
        <begin position="25"/>
        <end position="179"/>
    </location>
</feature>
<name>A0A516GM12_9FLAO</name>
<evidence type="ECO:0000259" key="2">
    <source>
        <dbReference type="Pfam" id="PF13439"/>
    </source>
</evidence>
<dbReference type="SUPFAM" id="SSF53756">
    <property type="entry name" value="UDP-Glycosyltransferase/glycogen phosphorylase"/>
    <property type="match status" value="1"/>
</dbReference>
<keyword evidence="4" id="KW-1185">Reference proteome</keyword>
<dbReference type="AlphaFoldDB" id="A0A516GM12"/>
<proteinExistence type="predicted"/>